<comment type="caution">
    <text evidence="6">The sequence shown here is derived from an EMBL/GenBank/DDBJ whole genome shotgun (WGS) entry which is preliminary data.</text>
</comment>
<organism evidence="6 7">
    <name type="scientific">Phytophthora pseudosyringae</name>
    <dbReference type="NCBI Taxonomy" id="221518"/>
    <lineage>
        <taxon>Eukaryota</taxon>
        <taxon>Sar</taxon>
        <taxon>Stramenopiles</taxon>
        <taxon>Oomycota</taxon>
        <taxon>Peronosporomycetes</taxon>
        <taxon>Peronosporales</taxon>
        <taxon>Peronosporaceae</taxon>
        <taxon>Phytophthora</taxon>
    </lineage>
</organism>
<keyword evidence="2 3" id="KW-0067">ATP-binding</keyword>
<proteinExistence type="predicted"/>
<feature type="region of interest" description="Disordered" evidence="4">
    <location>
        <begin position="72"/>
        <end position="94"/>
    </location>
</feature>
<dbReference type="InterPro" id="IPR000719">
    <property type="entry name" value="Prot_kinase_dom"/>
</dbReference>
<dbReference type="InterPro" id="IPR008271">
    <property type="entry name" value="Ser/Thr_kinase_AS"/>
</dbReference>
<keyword evidence="7" id="KW-1185">Reference proteome</keyword>
<evidence type="ECO:0000256" key="2">
    <source>
        <dbReference type="ARBA" id="ARBA00022840"/>
    </source>
</evidence>
<dbReference type="SMART" id="SM00220">
    <property type="entry name" value="S_TKc"/>
    <property type="match status" value="1"/>
</dbReference>
<dbReference type="EMBL" id="JAGDFM010000091">
    <property type="protein sequence ID" value="KAG7386849.1"/>
    <property type="molecule type" value="Genomic_DNA"/>
</dbReference>
<dbReference type="PROSITE" id="PS00107">
    <property type="entry name" value="PROTEIN_KINASE_ATP"/>
    <property type="match status" value="1"/>
</dbReference>
<evidence type="ECO:0000259" key="5">
    <source>
        <dbReference type="PROSITE" id="PS50011"/>
    </source>
</evidence>
<feature type="region of interest" description="Disordered" evidence="4">
    <location>
        <begin position="194"/>
        <end position="214"/>
    </location>
</feature>
<dbReference type="AlphaFoldDB" id="A0A8T1W4E8"/>
<feature type="compositionally biased region" description="Low complexity" evidence="4">
    <location>
        <begin position="72"/>
        <end position="89"/>
    </location>
</feature>
<evidence type="ECO:0000313" key="6">
    <source>
        <dbReference type="EMBL" id="KAG7386849.1"/>
    </source>
</evidence>
<dbReference type="GO" id="GO:0004674">
    <property type="term" value="F:protein serine/threonine kinase activity"/>
    <property type="evidence" value="ECO:0007669"/>
    <property type="project" value="TreeGrafter"/>
</dbReference>
<feature type="compositionally biased region" description="Gly residues" evidence="4">
    <location>
        <begin position="24"/>
        <end position="42"/>
    </location>
</feature>
<feature type="binding site" evidence="3">
    <location>
        <position position="393"/>
    </location>
    <ligand>
        <name>ATP</name>
        <dbReference type="ChEBI" id="CHEBI:30616"/>
    </ligand>
</feature>
<evidence type="ECO:0000256" key="4">
    <source>
        <dbReference type="SAM" id="MobiDB-lite"/>
    </source>
</evidence>
<feature type="domain" description="Protein kinase" evidence="5">
    <location>
        <begin position="365"/>
        <end position="647"/>
    </location>
</feature>
<dbReference type="PANTHER" id="PTHR44329">
    <property type="entry name" value="SERINE/THREONINE-PROTEIN KINASE TNNI3K-RELATED"/>
    <property type="match status" value="1"/>
</dbReference>
<dbReference type="Pfam" id="PF00069">
    <property type="entry name" value="Pkinase"/>
    <property type="match status" value="1"/>
</dbReference>
<keyword evidence="1 3" id="KW-0547">Nucleotide-binding</keyword>
<evidence type="ECO:0000256" key="1">
    <source>
        <dbReference type="ARBA" id="ARBA00022741"/>
    </source>
</evidence>
<dbReference type="PANTHER" id="PTHR44329:SF298">
    <property type="entry name" value="MIXED LINEAGE KINASE DOMAIN-LIKE PROTEIN"/>
    <property type="match status" value="1"/>
</dbReference>
<accession>A0A8T1W4E8</accession>
<sequence length="657" mass="72178">MSLHYTKSGVLDMRYSSSRAAVSSGGGYGGGGSYSSYRGGGSRSSRSTVSSDLHYTKSGALDMRYSSSRAAADSGGSSASYSSHSRSSGPDLHYTKSGALDMHYASSQAAVAQAAAAPSTRQSSSNLHYTKSGELDMRYTSSQAVAQQLNKAATAAVVPPPAPSSSQLHYTKNGVLDMRYKSSQEVVQRMEKMGLNPSRTKSTSRSQKAAKPQRRLEGVLRGLPVTKSGTPDLRTTQAKEWVQSQAQRWHPADTLPEWVPCLKDGSPDMTKAVSRHFIGGSPALLQQDKRDDYYENKLLRDRLFEQLLQQQRQMPVELVSEPEPVRATAQLRDAFANIDDDAEDSSFMPRSSVTQLNFENDLEIDEDAELLGQGGFGCVYKGTWNKRKVAIKKLHAAKLTKKERKMFIRETLILGMLGDHPNIVQLYGYTLHPVSLVMEYVSKGSLSYLLHYCEDSEVEATMTDGRIKLNILLGVAYGMAQLHECNVTHGDLKPQNVLITDDFHAKITDFGLATFRAKAASTTSSHMLSASNGEGDEDADFEGIAGGTAAYMAPELLSSSMAANEKTDVFSFGVLMNEVLHEEEPYQQNLRQFVGKGPFAAVLFAKDGNRPQTRDKKVTPELKWIIERCWSQNPRDRPTFDKISKLLSICTVPHACK</sequence>
<dbReference type="GO" id="GO:0005524">
    <property type="term" value="F:ATP binding"/>
    <property type="evidence" value="ECO:0007669"/>
    <property type="project" value="UniProtKB-UniRule"/>
</dbReference>
<name>A0A8T1W4E8_9STRA</name>
<dbReference type="Proteomes" id="UP000694044">
    <property type="component" value="Unassembled WGS sequence"/>
</dbReference>
<evidence type="ECO:0000256" key="3">
    <source>
        <dbReference type="PROSITE-ProRule" id="PRU10141"/>
    </source>
</evidence>
<feature type="region of interest" description="Disordered" evidence="4">
    <location>
        <begin position="21"/>
        <end position="51"/>
    </location>
</feature>
<gene>
    <name evidence="6" type="ORF">PHYPSEUDO_015159</name>
</gene>
<reference evidence="6" key="1">
    <citation type="submission" date="2021-02" db="EMBL/GenBank/DDBJ databases">
        <authorList>
            <person name="Palmer J.M."/>
        </authorList>
    </citation>
    <scope>NUCLEOTIDE SEQUENCE</scope>
    <source>
        <strain evidence="6">SCRP734</strain>
    </source>
</reference>
<dbReference type="InterPro" id="IPR017441">
    <property type="entry name" value="Protein_kinase_ATP_BS"/>
</dbReference>
<dbReference type="OrthoDB" id="104692at2759"/>
<dbReference type="InterPro" id="IPR051681">
    <property type="entry name" value="Ser/Thr_Kinases-Pseudokinases"/>
</dbReference>
<dbReference type="PROSITE" id="PS00108">
    <property type="entry name" value="PROTEIN_KINASE_ST"/>
    <property type="match status" value="1"/>
</dbReference>
<evidence type="ECO:0000313" key="7">
    <source>
        <dbReference type="Proteomes" id="UP000694044"/>
    </source>
</evidence>
<dbReference type="PROSITE" id="PS50011">
    <property type="entry name" value="PROTEIN_KINASE_DOM"/>
    <property type="match status" value="1"/>
</dbReference>
<feature type="compositionally biased region" description="Polar residues" evidence="4">
    <location>
        <begin position="197"/>
        <end position="207"/>
    </location>
</feature>
<protein>
    <recommendedName>
        <fullName evidence="5">Protein kinase domain-containing protein</fullName>
    </recommendedName>
</protein>